<dbReference type="Gene3D" id="1.10.10.1590">
    <property type="entry name" value="NADH-quinone oxidoreductase subunit E"/>
    <property type="match status" value="1"/>
</dbReference>
<evidence type="ECO:0000313" key="12">
    <source>
        <dbReference type="Proteomes" id="UP001056834"/>
    </source>
</evidence>
<dbReference type="Proteomes" id="UP001056834">
    <property type="component" value="Chromosome"/>
</dbReference>
<dbReference type="PANTHER" id="PTHR10371:SF3">
    <property type="entry name" value="NADH DEHYDROGENASE [UBIQUINONE] FLAVOPROTEIN 2, MITOCHONDRIAL"/>
    <property type="match status" value="1"/>
</dbReference>
<keyword evidence="12" id="KW-1185">Reference proteome</keyword>
<reference evidence="11" key="1">
    <citation type="submission" date="2022-05" db="EMBL/GenBank/DDBJ databases">
        <title>Impact of host demography and evolutionary history on endosymbiont molecular evolution: a test in carpenter ants (Genus Camponotus) and their Blochmannia endosymbionts.</title>
        <authorList>
            <person name="Manthey J.D."/>
            <person name="Giron J.C."/>
            <person name="Hruska J.P."/>
        </authorList>
    </citation>
    <scope>NUCLEOTIDE SEQUENCE</scope>
    <source>
        <strain evidence="11">C-006</strain>
    </source>
</reference>
<sequence length="176" mass="19833">MSNINIYNKKIVRKTSGTHDFQLSTEEHNAIRKECTFYKNNRAASIEALKIVQKNRGWVSDNAIVSIAKILRISTVDLEGVATFYNQIFRQPVGRYIIRYCDSAVCYLTGYENIKNKLINILGGICAGETTADNNFTLLPTCCLGMCDKAPVIMVNQDIYCYVVPETISKLLGKYL</sequence>
<organism evidence="11 12">
    <name type="scientific">Candidatus Blochmannia ocreatus</name>
    <name type="common">nom. nud.</name>
    <dbReference type="NCBI Taxonomy" id="251538"/>
    <lineage>
        <taxon>Bacteria</taxon>
        <taxon>Pseudomonadati</taxon>
        <taxon>Pseudomonadota</taxon>
        <taxon>Gammaproteobacteria</taxon>
        <taxon>Enterobacterales</taxon>
        <taxon>Enterobacteriaceae</taxon>
        <taxon>ant endosymbionts</taxon>
        <taxon>Candidatus Blochmanniella</taxon>
    </lineage>
</organism>
<dbReference type="InterPro" id="IPR041921">
    <property type="entry name" value="NuoE_N"/>
</dbReference>
<dbReference type="SUPFAM" id="SSF52833">
    <property type="entry name" value="Thioredoxin-like"/>
    <property type="match status" value="1"/>
</dbReference>
<accession>A0ABY4SSM7</accession>
<evidence type="ECO:0000256" key="4">
    <source>
        <dbReference type="ARBA" id="ARBA00022723"/>
    </source>
</evidence>
<keyword evidence="5" id="KW-0408">Iron</keyword>
<dbReference type="CDD" id="cd03064">
    <property type="entry name" value="TRX_Fd_NuoE"/>
    <property type="match status" value="1"/>
</dbReference>
<keyword evidence="6" id="KW-0411">Iron-sulfur</keyword>
<dbReference type="NCBIfam" id="TIGR01958">
    <property type="entry name" value="nuoE_fam"/>
    <property type="match status" value="1"/>
</dbReference>
<comment type="catalytic activity">
    <reaction evidence="10">
        <text>a quinone + NADH + 5 H(+)(in) = a quinol + NAD(+) + 4 H(+)(out)</text>
        <dbReference type="Rhea" id="RHEA:57888"/>
        <dbReference type="ChEBI" id="CHEBI:15378"/>
        <dbReference type="ChEBI" id="CHEBI:24646"/>
        <dbReference type="ChEBI" id="CHEBI:57540"/>
        <dbReference type="ChEBI" id="CHEBI:57945"/>
        <dbReference type="ChEBI" id="CHEBI:132124"/>
    </reaction>
</comment>
<evidence type="ECO:0000256" key="8">
    <source>
        <dbReference type="ARBA" id="ARBA00032788"/>
    </source>
</evidence>
<dbReference type="InterPro" id="IPR002023">
    <property type="entry name" value="NuoE-like"/>
</dbReference>
<dbReference type="Pfam" id="PF01257">
    <property type="entry name" value="2Fe-2S_thioredx"/>
    <property type="match status" value="1"/>
</dbReference>
<dbReference type="PROSITE" id="PS01099">
    <property type="entry name" value="COMPLEX1_24K"/>
    <property type="match status" value="1"/>
</dbReference>
<keyword evidence="3" id="KW-0001">2Fe-2S</keyword>
<dbReference type="Gene3D" id="3.40.30.10">
    <property type="entry name" value="Glutaredoxin"/>
    <property type="match status" value="1"/>
</dbReference>
<comment type="similarity">
    <text evidence="1">Belongs to the complex I 24 kDa subunit family.</text>
</comment>
<keyword evidence="4" id="KW-0479">Metal-binding</keyword>
<evidence type="ECO:0000256" key="9">
    <source>
        <dbReference type="ARBA" id="ARBA00034078"/>
    </source>
</evidence>
<dbReference type="PANTHER" id="PTHR10371">
    <property type="entry name" value="NADH DEHYDROGENASE UBIQUINONE FLAVOPROTEIN 2, MITOCHONDRIAL"/>
    <property type="match status" value="1"/>
</dbReference>
<dbReference type="InterPro" id="IPR036249">
    <property type="entry name" value="Thioredoxin-like_sf"/>
</dbReference>
<evidence type="ECO:0000256" key="3">
    <source>
        <dbReference type="ARBA" id="ARBA00022714"/>
    </source>
</evidence>
<evidence type="ECO:0000256" key="2">
    <source>
        <dbReference type="ARBA" id="ARBA00019898"/>
    </source>
</evidence>
<dbReference type="EMBL" id="CP097762">
    <property type="protein sequence ID" value="URJ24980.1"/>
    <property type="molecule type" value="Genomic_DNA"/>
</dbReference>
<name>A0ABY4SSM7_9ENTR</name>
<comment type="cofactor">
    <cofactor evidence="9">
        <name>[2Fe-2S] cluster</name>
        <dbReference type="ChEBI" id="CHEBI:190135"/>
    </cofactor>
</comment>
<evidence type="ECO:0000256" key="5">
    <source>
        <dbReference type="ARBA" id="ARBA00023004"/>
    </source>
</evidence>
<evidence type="ECO:0000256" key="6">
    <source>
        <dbReference type="ARBA" id="ARBA00023014"/>
    </source>
</evidence>
<evidence type="ECO:0000256" key="10">
    <source>
        <dbReference type="ARBA" id="ARBA00047712"/>
    </source>
</evidence>
<dbReference type="RefSeq" id="WP_250223111.1">
    <property type="nucleotide sequence ID" value="NZ_CP097762.1"/>
</dbReference>
<gene>
    <name evidence="11" type="primary">nuoE</name>
    <name evidence="11" type="ORF">M9405_02380</name>
</gene>
<evidence type="ECO:0000313" key="11">
    <source>
        <dbReference type="EMBL" id="URJ24980.1"/>
    </source>
</evidence>
<keyword evidence="11" id="KW-0560">Oxidoreductase</keyword>
<dbReference type="InterPro" id="IPR042128">
    <property type="entry name" value="NuoE_dom"/>
</dbReference>
<proteinExistence type="inferred from homology"/>
<evidence type="ECO:0000256" key="7">
    <source>
        <dbReference type="ARBA" id="ARBA00031580"/>
    </source>
</evidence>
<evidence type="ECO:0000256" key="1">
    <source>
        <dbReference type="ARBA" id="ARBA00010643"/>
    </source>
</evidence>
<dbReference type="NCBIfam" id="NF005722">
    <property type="entry name" value="PRK07539.1-2"/>
    <property type="match status" value="1"/>
</dbReference>
<dbReference type="GO" id="GO:0016491">
    <property type="term" value="F:oxidoreductase activity"/>
    <property type="evidence" value="ECO:0007669"/>
    <property type="project" value="UniProtKB-KW"/>
</dbReference>
<dbReference type="PIRSF" id="PIRSF000216">
    <property type="entry name" value="NADH_DH_24kDa"/>
    <property type="match status" value="1"/>
</dbReference>
<protein>
    <recommendedName>
        <fullName evidence="2">NADH-quinone oxidoreductase subunit E</fullName>
    </recommendedName>
    <alternativeName>
        <fullName evidence="7">NADH dehydrogenase I subunit E</fullName>
    </alternativeName>
    <alternativeName>
        <fullName evidence="8">NDH-1 subunit E</fullName>
    </alternativeName>
</protein>